<accession>A0A8C4JEE1</accession>
<keyword evidence="2" id="KW-1185">Reference proteome</keyword>
<reference evidence="1" key="2">
    <citation type="submission" date="2025-09" db="UniProtKB">
        <authorList>
            <consortium name="Ensembl"/>
        </authorList>
    </citation>
    <scope>IDENTIFICATION</scope>
</reference>
<dbReference type="AlphaFoldDB" id="A0A8C4JEE1"/>
<dbReference type="Ensembl" id="ENSDNVT00000008820.1">
    <property type="protein sequence ID" value="ENSDNVP00000007294.1"/>
    <property type="gene ID" value="ENSDNVG00000005198.1"/>
</dbReference>
<evidence type="ECO:0000313" key="2">
    <source>
        <dbReference type="Proteomes" id="UP000694423"/>
    </source>
</evidence>
<evidence type="ECO:0000313" key="1">
    <source>
        <dbReference type="Ensembl" id="ENSDNVP00000007294.1"/>
    </source>
</evidence>
<organism evidence="1 2">
    <name type="scientific">Dromaius novaehollandiae</name>
    <name type="common">Emu</name>
    <dbReference type="NCBI Taxonomy" id="8790"/>
    <lineage>
        <taxon>Eukaryota</taxon>
        <taxon>Metazoa</taxon>
        <taxon>Chordata</taxon>
        <taxon>Craniata</taxon>
        <taxon>Vertebrata</taxon>
        <taxon>Euteleostomi</taxon>
        <taxon>Archelosauria</taxon>
        <taxon>Archosauria</taxon>
        <taxon>Dinosauria</taxon>
        <taxon>Saurischia</taxon>
        <taxon>Theropoda</taxon>
        <taxon>Coelurosauria</taxon>
        <taxon>Aves</taxon>
        <taxon>Palaeognathae</taxon>
        <taxon>Casuariiformes</taxon>
        <taxon>Dromaiidae</taxon>
        <taxon>Dromaius</taxon>
    </lineage>
</organism>
<name>A0A8C4JEE1_DRONO</name>
<protein>
    <submittedName>
        <fullName evidence="1">Uncharacterized protein</fullName>
    </submittedName>
</protein>
<reference evidence="1" key="1">
    <citation type="submission" date="2025-08" db="UniProtKB">
        <authorList>
            <consortium name="Ensembl"/>
        </authorList>
    </citation>
    <scope>IDENTIFICATION</scope>
</reference>
<sequence>RSDLNYLTRVFVGGLCVQSQTSRTTCLPFTRLLVLHPNPKSQSCFLCVGIWAQNTWVQGHRGHGKEGVLPFPISCERGKSLSFSVHYTISGFGPQCTCIHSAGKQDSPSLQNQLIYIFTLFYQEKNQHLKDGDCINSSLT</sequence>
<dbReference type="Proteomes" id="UP000694423">
    <property type="component" value="Unplaced"/>
</dbReference>
<proteinExistence type="predicted"/>